<evidence type="ECO:0000313" key="2">
    <source>
        <dbReference type="EMBL" id="TFE90153.1"/>
    </source>
</evidence>
<keyword evidence="3" id="KW-1185">Reference proteome</keyword>
<dbReference type="RefSeq" id="WP_134750630.1">
    <property type="nucleotide sequence ID" value="NZ_MYFO02000001.1"/>
</dbReference>
<sequence length="336" mass="36928">MNRTFGIVNIVAVLFFASLIIGLLKYADKEKNEIEQLKLSYAIDYATDAGSMAMLKTGRLNMDYTDTKSVTVDPNLALDTFLDVFCFNYDLQPTAANKALIKDYIPVAAVAGFDGYYLASPQLVSNGGGNYPDNYSAGAAGEDVDWDVVFGMKLPYTYTFGSTSYALNMGLEYTLALNGSDLVKQPGLPPTAAGPMSKMQARNHITTLVSNDMASTINRINANNPNWHHAFYIPSQLTTFSGVNSIEGPSFLVLLQNLTLSTAKPISGFSVSGSRIDSTRMLVGYRRNLTKYYAYADEAPPTSIMDNQAIEKVFETPKEAALDQYNYDFNYITQNK</sequence>
<dbReference type="AlphaFoldDB" id="A0A4Y8Q749"/>
<keyword evidence="1" id="KW-0472">Membrane</keyword>
<proteinExistence type="predicted"/>
<reference evidence="2 3" key="1">
    <citation type="submission" date="2017-03" db="EMBL/GenBank/DDBJ databases">
        <title>Isolation of Levoglucosan Utilizing Bacteria.</title>
        <authorList>
            <person name="Arya A.S."/>
        </authorList>
    </citation>
    <scope>NUCLEOTIDE SEQUENCE [LARGE SCALE GENOMIC DNA]</scope>
    <source>
        <strain evidence="2 3">MEC069</strain>
    </source>
</reference>
<organism evidence="2 3">
    <name type="scientific">Paenibacillus athensensis</name>
    <dbReference type="NCBI Taxonomy" id="1967502"/>
    <lineage>
        <taxon>Bacteria</taxon>
        <taxon>Bacillati</taxon>
        <taxon>Bacillota</taxon>
        <taxon>Bacilli</taxon>
        <taxon>Bacillales</taxon>
        <taxon>Paenibacillaceae</taxon>
        <taxon>Paenibacillus</taxon>
    </lineage>
</organism>
<dbReference type="Proteomes" id="UP000298246">
    <property type="component" value="Unassembled WGS sequence"/>
</dbReference>
<accession>A0A4Y8Q749</accession>
<keyword evidence="1" id="KW-0812">Transmembrane</keyword>
<gene>
    <name evidence="2" type="ORF">B5M42_05655</name>
</gene>
<name>A0A4Y8Q749_9BACL</name>
<evidence type="ECO:0000256" key="1">
    <source>
        <dbReference type="SAM" id="Phobius"/>
    </source>
</evidence>
<dbReference type="EMBL" id="MYFO01000005">
    <property type="protein sequence ID" value="TFE90153.1"/>
    <property type="molecule type" value="Genomic_DNA"/>
</dbReference>
<keyword evidence="1" id="KW-1133">Transmembrane helix</keyword>
<feature type="transmembrane region" description="Helical" evidence="1">
    <location>
        <begin position="6"/>
        <end position="24"/>
    </location>
</feature>
<comment type="caution">
    <text evidence="2">The sequence shown here is derived from an EMBL/GenBank/DDBJ whole genome shotgun (WGS) entry which is preliminary data.</text>
</comment>
<dbReference type="OrthoDB" id="2078945at2"/>
<protein>
    <submittedName>
        <fullName evidence="2">Uncharacterized protein</fullName>
    </submittedName>
</protein>
<evidence type="ECO:0000313" key="3">
    <source>
        <dbReference type="Proteomes" id="UP000298246"/>
    </source>
</evidence>